<feature type="compositionally biased region" description="Basic and acidic residues" evidence="3">
    <location>
        <begin position="158"/>
        <end position="184"/>
    </location>
</feature>
<feature type="region of interest" description="Disordered" evidence="3">
    <location>
        <begin position="320"/>
        <end position="361"/>
    </location>
</feature>
<dbReference type="CDD" id="cd13180">
    <property type="entry name" value="RanBD_RanBP3"/>
    <property type="match status" value="1"/>
</dbReference>
<dbReference type="InterPro" id="IPR045255">
    <property type="entry name" value="RanBP1-like"/>
</dbReference>
<dbReference type="PANTHER" id="PTHR23138:SF142">
    <property type="entry name" value="RAN-BINDING PROTEIN 3B-RELATED"/>
    <property type="match status" value="1"/>
</dbReference>
<feature type="region of interest" description="Disordered" evidence="3">
    <location>
        <begin position="1"/>
        <end position="281"/>
    </location>
</feature>
<dbReference type="Gene3D" id="2.30.29.30">
    <property type="entry name" value="Pleckstrin-homology domain (PH domain)/Phosphotyrosine-binding domain (PTB)"/>
    <property type="match status" value="1"/>
</dbReference>
<dbReference type="eggNOG" id="KOG0864">
    <property type="taxonomic scope" value="Eukaryota"/>
</dbReference>
<feature type="compositionally biased region" description="Acidic residues" evidence="3">
    <location>
        <begin position="341"/>
        <end position="351"/>
    </location>
</feature>
<evidence type="ECO:0000256" key="2">
    <source>
        <dbReference type="ARBA" id="ARBA00023242"/>
    </source>
</evidence>
<reference evidence="5" key="1">
    <citation type="journal article" date="2014" name="PLoS Genet.">
        <title>Signature Gene Expression Reveals Novel Clues to the Molecular Mechanisms of Dimorphic Transition in Penicillium marneffei.</title>
        <authorList>
            <person name="Yang E."/>
            <person name="Wang G."/>
            <person name="Cai J."/>
            <person name="Woo P.C."/>
            <person name="Lau S.K."/>
            <person name="Yuen K.-Y."/>
            <person name="Chow W.-N."/>
            <person name="Lin X."/>
        </authorList>
    </citation>
    <scope>NUCLEOTIDE SEQUENCE [LARGE SCALE GENOMIC DNA]</scope>
    <source>
        <strain evidence="5">PM1</strain>
    </source>
</reference>
<dbReference type="SMART" id="SM00160">
    <property type="entry name" value="RanBD"/>
    <property type="match status" value="1"/>
</dbReference>
<evidence type="ECO:0000256" key="1">
    <source>
        <dbReference type="ARBA" id="ARBA00004123"/>
    </source>
</evidence>
<keyword evidence="2" id="KW-0539">Nucleus</keyword>
<dbReference type="PROSITE" id="PS50196">
    <property type="entry name" value="RANBD1"/>
    <property type="match status" value="1"/>
</dbReference>
<feature type="compositionally biased region" description="Basic and acidic residues" evidence="3">
    <location>
        <begin position="35"/>
        <end position="46"/>
    </location>
</feature>
<feature type="compositionally biased region" description="Basic and acidic residues" evidence="3">
    <location>
        <begin position="16"/>
        <end position="25"/>
    </location>
</feature>
<feature type="compositionally biased region" description="Basic and acidic residues" evidence="3">
    <location>
        <begin position="104"/>
        <end position="126"/>
    </location>
</feature>
<feature type="compositionally biased region" description="Low complexity" evidence="3">
    <location>
        <begin position="269"/>
        <end position="281"/>
    </location>
</feature>
<organism evidence="5">
    <name type="scientific">Talaromyces marneffei PM1</name>
    <dbReference type="NCBI Taxonomy" id="1077442"/>
    <lineage>
        <taxon>Eukaryota</taxon>
        <taxon>Fungi</taxon>
        <taxon>Dikarya</taxon>
        <taxon>Ascomycota</taxon>
        <taxon>Pezizomycotina</taxon>
        <taxon>Eurotiomycetes</taxon>
        <taxon>Eurotiomycetidae</taxon>
        <taxon>Eurotiales</taxon>
        <taxon>Trichocomaceae</taxon>
        <taxon>Talaromyces</taxon>
        <taxon>Talaromyces sect. Talaromyces</taxon>
    </lineage>
</organism>
<comment type="subcellular location">
    <subcellularLocation>
        <location evidence="1">Nucleus</location>
    </subcellularLocation>
</comment>
<feature type="compositionally biased region" description="Polar residues" evidence="3">
    <location>
        <begin position="139"/>
        <end position="157"/>
    </location>
</feature>
<evidence type="ECO:0000259" key="4">
    <source>
        <dbReference type="PROSITE" id="PS50196"/>
    </source>
</evidence>
<comment type="caution">
    <text evidence="5">The sequence shown here is derived from an EMBL/GenBank/DDBJ whole genome shotgun (WGS) entry which is preliminary data.</text>
</comment>
<evidence type="ECO:0000313" key="5">
    <source>
        <dbReference type="EMBL" id="KFX48095.1"/>
    </source>
</evidence>
<dbReference type="Pfam" id="PF00638">
    <property type="entry name" value="Ran_BP1"/>
    <property type="match status" value="1"/>
</dbReference>
<feature type="domain" description="RanBD1" evidence="4">
    <location>
        <begin position="358"/>
        <end position="501"/>
    </location>
</feature>
<name>A0A093V7E2_TALMA</name>
<dbReference type="HOGENOM" id="CLU_019573_0_0_1"/>
<sequence>MSAASEQMDVPAASHSDIDLIKEDTITASDNDTAELERPVRRKLQETRITSEGNPSIPDDDVENDDRGRLKKRSHDDLQEGTIEQPTDSGHRRKRSRDMSDDDNLIKIDVDRTTTPEPTTNKDDASAHILSPKKKRSLDQLQENGVSAQSEQKASVQENEKERETKRHRDASQDRQAAVKDDAAPVKPSLPKSFLNTSAVSPFASLGSKSSESDDTKPQSTSSSAFAASGLASFASSEQSPFGALGGSTPTSSVFGKSTTTTSSAEKPAGTGFSLTSSSSASPFANTGVSGFASLGGSGFGSGFGSGGFGGSGATKLSSFASATGSGLGGATTAKPFGAERDEEDEEEDEESHVITAGFEKEKEDERFYAQQIETGEEEEKTYFSCKAKLFHFTNKEWKERGVGTFKVNVKEPPSNADDNTPKRKTARMIMRADGVLRVMLNSPIFKGMPVGEVSGEEPKGKQLNLASVEDGKTVPLLLRVGNADSAKELYHVIIDLQKEL</sequence>
<gene>
    <name evidence="5" type="ORF">GQ26_0131650</name>
</gene>
<proteinExistence type="predicted"/>
<dbReference type="GO" id="GO:0005634">
    <property type="term" value="C:nucleus"/>
    <property type="evidence" value="ECO:0007669"/>
    <property type="project" value="UniProtKB-SubCell"/>
</dbReference>
<feature type="compositionally biased region" description="Polar residues" evidence="3">
    <location>
        <begin position="248"/>
        <end position="265"/>
    </location>
</feature>
<dbReference type="InterPro" id="IPR011993">
    <property type="entry name" value="PH-like_dom_sf"/>
</dbReference>
<evidence type="ECO:0000256" key="3">
    <source>
        <dbReference type="SAM" id="MobiDB-lite"/>
    </source>
</evidence>
<dbReference type="SUPFAM" id="SSF50729">
    <property type="entry name" value="PH domain-like"/>
    <property type="match status" value="1"/>
</dbReference>
<protein>
    <submittedName>
        <fullName evidence="5">Ran-specific GTPase-activating protein 2</fullName>
    </submittedName>
</protein>
<feature type="compositionally biased region" description="Low complexity" evidence="3">
    <location>
        <begin position="220"/>
        <end position="237"/>
    </location>
</feature>
<dbReference type="AlphaFoldDB" id="A0A093V7E2"/>
<dbReference type="PANTHER" id="PTHR23138">
    <property type="entry name" value="RAN BINDING PROTEIN"/>
    <property type="match status" value="1"/>
</dbReference>
<dbReference type="InterPro" id="IPR000156">
    <property type="entry name" value="Ran_bind_dom"/>
</dbReference>
<accession>A0A093V7E2</accession>
<dbReference type="EMBL" id="JPOX01000013">
    <property type="protein sequence ID" value="KFX48095.1"/>
    <property type="molecule type" value="Genomic_DNA"/>
</dbReference>